<proteinExistence type="predicted"/>
<dbReference type="SUPFAM" id="SSF50630">
    <property type="entry name" value="Acid proteases"/>
    <property type="match status" value="1"/>
</dbReference>
<sequence>MVLFKLIWRVYRGDMEVYDSRIGCYNLSTLNGKYQDLLQEKKQLELRNASLWGQVDGEDEVRSEFARMLDGQQRNFDERVAALDARLDKMVNETDEEFAPMLRDATETKKFLMVKGFCYFLNKFKKSELLNIRLGTCISAAISDGIRQGLDVGFVRKKKGTDINYISAYNPYAMEVYVDGLDALNDVSFPLLEQIKACAEQPFSYLTYLLVMGVHESIQDEAETLTNLASGSTSSAGVTVESDDVLAGTASNPAASDFPASGPSTLLSPHPAWALPFGAQLPCILFFAGFIVAVHEVSRFSRSPSSFLLLSIMEHLMDVIMISIGMTTSVLYVNENRVFPLLDLILVRNIIWIPPFPVLLPTKETNNGRNGMLEEACTVTMKERCSTVLLNKLPSKEKDPRSFTIPCNIGHLHINNALADLGASISLMPYTMYEKLGLGEPKPTIISLELADRSIQYPREIAEKVLIKIDKFVLPINFVILDTREDSKIMIILGRPFLATARAMIDVFNKKITLRVENKEVIFDVDQLTKRPPTEDVVCYGTDFLDTTIHLKTQELLEDDQLDSFPVNNLEESIDLSNSENYGFFQIPITPEDQEKTTFTCPYKTFANKKMLFGLCNAPATFQRCTTAIFYDMVEDFMEVFMDDFAVFVKEGIVLGNKISRKGIKVDKAKIDVIAKLPYPSNVKGVRSFLGHVGFYRRFIKDFSMISKPMTQLLMKDAKFGFSEDWFFQIPITPEDQEKTTFTCPYKTFANKKMLFGLCNAPATFQRCTTAIFYDMVEDFMEVFMDDFAVFVKEGIVLGNKISRKGIKVDKAKIDVIAKLPYPSNVKGVRSFLGHVGFYRSKQDAKPRLIRWVLLIQGFNIDIKDKKGAENLVDDHLSRLENLNMGEIAEDEIADRFPDEHSMILKDTINNKSHEIEHKAYWALKQCNMDLTAAVKNHFMELNELMELRDGAYENTQIYKERTKRWHDSRLRGDTNFINGEKVLLFNSRLKLHPRKLKSKWYGPFVVKIMYPYGAVEITDKNGLSFKVNGQRNHTAYPRVWNTAY</sequence>
<feature type="transmembrane region" description="Helical" evidence="1">
    <location>
        <begin position="307"/>
        <end position="333"/>
    </location>
</feature>
<dbReference type="Gene3D" id="3.10.10.10">
    <property type="entry name" value="HIV Type 1 Reverse Transcriptase, subunit A, domain 1"/>
    <property type="match status" value="1"/>
</dbReference>
<dbReference type="CDD" id="cd00303">
    <property type="entry name" value="retropepsin_like"/>
    <property type="match status" value="1"/>
</dbReference>
<feature type="domain" description="Reverse transcriptase" evidence="2">
    <location>
        <begin position="725"/>
        <end position="794"/>
    </location>
</feature>
<organism evidence="3">
    <name type="scientific">Tanacetum cinerariifolium</name>
    <name type="common">Dalmatian daisy</name>
    <name type="synonym">Chrysanthemum cinerariifolium</name>
    <dbReference type="NCBI Taxonomy" id="118510"/>
    <lineage>
        <taxon>Eukaryota</taxon>
        <taxon>Viridiplantae</taxon>
        <taxon>Streptophyta</taxon>
        <taxon>Embryophyta</taxon>
        <taxon>Tracheophyta</taxon>
        <taxon>Spermatophyta</taxon>
        <taxon>Magnoliopsida</taxon>
        <taxon>eudicotyledons</taxon>
        <taxon>Gunneridae</taxon>
        <taxon>Pentapetalae</taxon>
        <taxon>asterids</taxon>
        <taxon>campanulids</taxon>
        <taxon>Asterales</taxon>
        <taxon>Asteraceae</taxon>
        <taxon>Asteroideae</taxon>
        <taxon>Anthemideae</taxon>
        <taxon>Anthemidinae</taxon>
        <taxon>Tanacetum</taxon>
    </lineage>
</organism>
<dbReference type="Gene3D" id="2.40.70.10">
    <property type="entry name" value="Acid Proteases"/>
    <property type="match status" value="1"/>
</dbReference>
<reference evidence="3" key="1">
    <citation type="journal article" date="2019" name="Sci. Rep.">
        <title>Draft genome of Tanacetum cinerariifolium, the natural source of mosquito coil.</title>
        <authorList>
            <person name="Yamashiro T."/>
            <person name="Shiraishi A."/>
            <person name="Satake H."/>
            <person name="Nakayama K."/>
        </authorList>
    </citation>
    <scope>NUCLEOTIDE SEQUENCE</scope>
</reference>
<comment type="caution">
    <text evidence="3">The sequence shown here is derived from an EMBL/GenBank/DDBJ whole genome shotgun (WGS) entry which is preliminary data.</text>
</comment>
<dbReference type="PANTHER" id="PTHR33067">
    <property type="entry name" value="RNA-DIRECTED DNA POLYMERASE-RELATED"/>
    <property type="match status" value="1"/>
</dbReference>
<dbReference type="InterPro" id="IPR043128">
    <property type="entry name" value="Rev_trsase/Diguanyl_cyclase"/>
</dbReference>
<gene>
    <name evidence="3" type="ORF">Tci_040203</name>
</gene>
<dbReference type="InterPro" id="IPR043502">
    <property type="entry name" value="DNA/RNA_pol_sf"/>
</dbReference>
<evidence type="ECO:0000259" key="2">
    <source>
        <dbReference type="Pfam" id="PF00078"/>
    </source>
</evidence>
<dbReference type="EMBL" id="BKCJ010005708">
    <property type="protein sequence ID" value="GEU68225.1"/>
    <property type="molecule type" value="Genomic_DNA"/>
</dbReference>
<dbReference type="Pfam" id="PF00078">
    <property type="entry name" value="RVT_1"/>
    <property type="match status" value="2"/>
</dbReference>
<feature type="transmembrane region" description="Helical" evidence="1">
    <location>
        <begin position="273"/>
        <end position="295"/>
    </location>
</feature>
<accession>A0A6L2M7C8</accession>
<dbReference type="SUPFAM" id="SSF56672">
    <property type="entry name" value="DNA/RNA polymerases"/>
    <property type="match status" value="2"/>
</dbReference>
<dbReference type="Pfam" id="PF08284">
    <property type="entry name" value="RVP_2"/>
    <property type="match status" value="1"/>
</dbReference>
<dbReference type="PANTHER" id="PTHR33067:SF9">
    <property type="entry name" value="RNA-DIRECTED DNA POLYMERASE"/>
    <property type="match status" value="1"/>
</dbReference>
<keyword evidence="1" id="KW-0472">Membrane</keyword>
<evidence type="ECO:0000313" key="3">
    <source>
        <dbReference type="EMBL" id="GEU68225.1"/>
    </source>
</evidence>
<feature type="domain" description="Reverse transcriptase" evidence="2">
    <location>
        <begin position="583"/>
        <end position="651"/>
    </location>
</feature>
<evidence type="ECO:0000256" key="1">
    <source>
        <dbReference type="SAM" id="Phobius"/>
    </source>
</evidence>
<dbReference type="InterPro" id="IPR000477">
    <property type="entry name" value="RT_dom"/>
</dbReference>
<keyword evidence="1" id="KW-1133">Transmembrane helix</keyword>
<name>A0A6L2M7C8_TANCI</name>
<keyword evidence="1" id="KW-0812">Transmembrane</keyword>
<dbReference type="InterPro" id="IPR021109">
    <property type="entry name" value="Peptidase_aspartic_dom_sf"/>
</dbReference>
<dbReference type="Gene3D" id="3.30.70.270">
    <property type="match status" value="3"/>
</dbReference>
<dbReference type="CDD" id="cd01647">
    <property type="entry name" value="RT_LTR"/>
    <property type="match status" value="2"/>
</dbReference>
<dbReference type="AlphaFoldDB" id="A0A6L2M7C8"/>
<protein>
    <recommendedName>
        <fullName evidence="2">Reverse transcriptase domain-containing protein</fullName>
    </recommendedName>
</protein>